<dbReference type="HAMAP" id="MF_01361">
    <property type="entry name" value="UPF0391"/>
    <property type="match status" value="1"/>
</dbReference>
<comment type="similarity">
    <text evidence="5">Belongs to the UPF0391 family.</text>
</comment>
<dbReference type="Pfam" id="PF07043">
    <property type="entry name" value="DUF1328"/>
    <property type="match status" value="1"/>
</dbReference>
<comment type="caution">
    <text evidence="6">The sequence shown here is derived from an EMBL/GenBank/DDBJ whole genome shotgun (WGS) entry which is preliminary data.</text>
</comment>
<keyword evidence="3 5" id="KW-1133">Transmembrane helix</keyword>
<evidence type="ECO:0000256" key="3">
    <source>
        <dbReference type="ARBA" id="ARBA00022989"/>
    </source>
</evidence>
<protein>
    <recommendedName>
        <fullName evidence="5">UPF0391 membrane protein GQS65_02465</fullName>
    </recommendedName>
</protein>
<dbReference type="RefSeq" id="WP_158203084.1">
    <property type="nucleotide sequence ID" value="NZ_WSZK01000006.1"/>
</dbReference>
<reference evidence="6 7" key="1">
    <citation type="submission" date="2019-12" db="EMBL/GenBank/DDBJ databases">
        <title>Halocatena pleomorpha gen. nov. sp. nov., an extremely halophilic archaeon of family Halobacteriaceae isolated from saltpan soil.</title>
        <authorList>
            <person name="Pal Y."/>
            <person name="Verma A."/>
            <person name="Krishnamurthi S."/>
            <person name="Kumar P."/>
        </authorList>
    </citation>
    <scope>NUCLEOTIDE SEQUENCE [LARGE SCALE GENOMIC DNA]</scope>
    <source>
        <strain evidence="6 7">JCM 16495</strain>
    </source>
</reference>
<comment type="caution">
    <text evidence="5">Lacks conserved residue(s) required for the propagation of feature annotation.</text>
</comment>
<keyword evidence="7" id="KW-1185">Reference proteome</keyword>
<name>A0A6B0GML1_9EURY</name>
<evidence type="ECO:0000256" key="4">
    <source>
        <dbReference type="ARBA" id="ARBA00023136"/>
    </source>
</evidence>
<accession>A0A6B0GML1</accession>
<evidence type="ECO:0000313" key="6">
    <source>
        <dbReference type="EMBL" id="MWG33365.1"/>
    </source>
</evidence>
<organism evidence="6 7">
    <name type="scientific">Halomarina oriensis</name>
    <dbReference type="NCBI Taxonomy" id="671145"/>
    <lineage>
        <taxon>Archaea</taxon>
        <taxon>Methanobacteriati</taxon>
        <taxon>Methanobacteriota</taxon>
        <taxon>Stenosarchaea group</taxon>
        <taxon>Halobacteria</taxon>
        <taxon>Halobacteriales</taxon>
        <taxon>Natronomonadaceae</taxon>
        <taxon>Halomarina</taxon>
    </lineage>
</organism>
<feature type="transmembrane region" description="Helical" evidence="5">
    <location>
        <begin position="51"/>
        <end position="68"/>
    </location>
</feature>
<dbReference type="GO" id="GO:0005886">
    <property type="term" value="C:plasma membrane"/>
    <property type="evidence" value="ECO:0007669"/>
    <property type="project" value="UniProtKB-UniRule"/>
</dbReference>
<keyword evidence="4 5" id="KW-0472">Membrane</keyword>
<dbReference type="Proteomes" id="UP000451471">
    <property type="component" value="Unassembled WGS sequence"/>
</dbReference>
<evidence type="ECO:0000256" key="1">
    <source>
        <dbReference type="ARBA" id="ARBA00022475"/>
    </source>
</evidence>
<feature type="transmembrane region" description="Helical" evidence="5">
    <location>
        <begin position="24"/>
        <end position="44"/>
    </location>
</feature>
<dbReference type="EMBL" id="WSZK01000006">
    <property type="protein sequence ID" value="MWG33365.1"/>
    <property type="molecule type" value="Genomic_DNA"/>
</dbReference>
<proteinExistence type="inferred from homology"/>
<keyword evidence="2 5" id="KW-0812">Transmembrane</keyword>
<keyword evidence="1 5" id="KW-1003">Cell membrane</keyword>
<gene>
    <name evidence="6" type="ORF">GQS65_02465</name>
</gene>
<dbReference type="InterPro" id="IPR009760">
    <property type="entry name" value="DUF1328"/>
</dbReference>
<dbReference type="AlphaFoldDB" id="A0A6B0GML1"/>
<sequence>MNTALLSALGSVVAQLGGSGQFLWLAVVFFVVAIVAALLGFRGAAGISMGAARLFVVVFLVLAVLALLL</sequence>
<evidence type="ECO:0000256" key="5">
    <source>
        <dbReference type="HAMAP-Rule" id="MF_01361"/>
    </source>
</evidence>
<evidence type="ECO:0000313" key="7">
    <source>
        <dbReference type="Proteomes" id="UP000451471"/>
    </source>
</evidence>
<evidence type="ECO:0000256" key="2">
    <source>
        <dbReference type="ARBA" id="ARBA00022692"/>
    </source>
</evidence>